<evidence type="ECO:0000313" key="4">
    <source>
        <dbReference type="EMBL" id="TBT85994.1"/>
    </source>
</evidence>
<dbReference type="InterPro" id="IPR050248">
    <property type="entry name" value="Polysacc_deacetylase_ArnD"/>
</dbReference>
<proteinExistence type="predicted"/>
<dbReference type="InterPro" id="IPR011330">
    <property type="entry name" value="Glyco_hydro/deAcase_b/a-brl"/>
</dbReference>
<dbReference type="AlphaFoldDB" id="A0A4Q9KEW4"/>
<protein>
    <recommendedName>
        <fullName evidence="3">NodB homology domain-containing protein</fullName>
    </recommendedName>
</protein>
<dbReference type="GO" id="GO:0016020">
    <property type="term" value="C:membrane"/>
    <property type="evidence" value="ECO:0007669"/>
    <property type="project" value="TreeGrafter"/>
</dbReference>
<dbReference type="PROSITE" id="PS51677">
    <property type="entry name" value="NODB"/>
    <property type="match status" value="1"/>
</dbReference>
<comment type="caution">
    <text evidence="4">The sequence shown here is derived from an EMBL/GenBank/DDBJ whole genome shotgun (WGS) entry which is preliminary data.</text>
</comment>
<dbReference type="Gene3D" id="3.20.20.370">
    <property type="entry name" value="Glycoside hydrolase/deacetylase"/>
    <property type="match status" value="1"/>
</dbReference>
<dbReference type="Pfam" id="PF01522">
    <property type="entry name" value="Polysacc_deac_1"/>
    <property type="match status" value="1"/>
</dbReference>
<evidence type="ECO:0000256" key="2">
    <source>
        <dbReference type="ARBA" id="ARBA00022801"/>
    </source>
</evidence>
<feature type="domain" description="NodB homology" evidence="3">
    <location>
        <begin position="1"/>
        <end position="141"/>
    </location>
</feature>
<dbReference type="SUPFAM" id="SSF88713">
    <property type="entry name" value="Glycoside hydrolase/deacetylase"/>
    <property type="match status" value="1"/>
</dbReference>
<sequence>MSTNIPAITKHAQGFEIANHTYDHKPTSDLPDAKVAWEVRRTNAALQKITGQKPTLMRPPYAARTQRTDKVVGTNGLAVVVWNNPPEDWVAGHNTAAVITKLTVQRASRDSILLMHDIHLWTVDAAAPTIDTLQKQGYTLVTVSQLLGSTKPGKLYPAA</sequence>
<reference evidence="4 5" key="1">
    <citation type="submission" date="2019-01" db="EMBL/GenBank/DDBJ databases">
        <title>Lactibacter flavus gen. nov., sp. nov., a novel bacterium of the family Propionibacteriaceae isolated from raw milk and dairy products.</title>
        <authorList>
            <person name="Huptas C."/>
            <person name="Wenning M."/>
            <person name="Breitenwieser F."/>
            <person name="Doll E."/>
            <person name="Von Neubeck M."/>
            <person name="Busse H.-J."/>
            <person name="Scherer S."/>
        </authorList>
    </citation>
    <scope>NUCLEOTIDE SEQUENCE [LARGE SCALE GENOMIC DNA]</scope>
    <source>
        <strain evidence="4 5">KCTC 33808</strain>
    </source>
</reference>
<dbReference type="InterPro" id="IPR002509">
    <property type="entry name" value="NODB_dom"/>
</dbReference>
<organism evidence="4 5">
    <name type="scientific">Propioniciclava sinopodophylli</name>
    <dbReference type="NCBI Taxonomy" id="1837344"/>
    <lineage>
        <taxon>Bacteria</taxon>
        <taxon>Bacillati</taxon>
        <taxon>Actinomycetota</taxon>
        <taxon>Actinomycetes</taxon>
        <taxon>Propionibacteriales</taxon>
        <taxon>Propionibacteriaceae</taxon>
        <taxon>Propioniciclava</taxon>
    </lineage>
</organism>
<accession>A0A4Q9KEW4</accession>
<evidence type="ECO:0000256" key="1">
    <source>
        <dbReference type="ARBA" id="ARBA00022723"/>
    </source>
</evidence>
<name>A0A4Q9KEW4_9ACTN</name>
<keyword evidence="2" id="KW-0378">Hydrolase</keyword>
<keyword evidence="1" id="KW-0479">Metal-binding</keyword>
<dbReference type="GO" id="GO:0005975">
    <property type="term" value="P:carbohydrate metabolic process"/>
    <property type="evidence" value="ECO:0007669"/>
    <property type="project" value="InterPro"/>
</dbReference>
<keyword evidence="5" id="KW-1185">Reference proteome</keyword>
<evidence type="ECO:0000313" key="5">
    <source>
        <dbReference type="Proteomes" id="UP000292373"/>
    </source>
</evidence>
<dbReference type="PANTHER" id="PTHR10587:SF133">
    <property type="entry name" value="CHITIN DEACETYLASE 1-RELATED"/>
    <property type="match status" value="1"/>
</dbReference>
<evidence type="ECO:0000259" key="3">
    <source>
        <dbReference type="PROSITE" id="PS51677"/>
    </source>
</evidence>
<dbReference type="PANTHER" id="PTHR10587">
    <property type="entry name" value="GLYCOSYL TRANSFERASE-RELATED"/>
    <property type="match status" value="1"/>
</dbReference>
<dbReference type="Proteomes" id="UP000292373">
    <property type="component" value="Unassembled WGS sequence"/>
</dbReference>
<dbReference type="GO" id="GO:0016810">
    <property type="term" value="F:hydrolase activity, acting on carbon-nitrogen (but not peptide) bonds"/>
    <property type="evidence" value="ECO:0007669"/>
    <property type="project" value="InterPro"/>
</dbReference>
<dbReference type="EMBL" id="SDMQ01000004">
    <property type="protein sequence ID" value="TBT85994.1"/>
    <property type="molecule type" value="Genomic_DNA"/>
</dbReference>
<dbReference type="OrthoDB" id="3173508at2"/>
<dbReference type="GO" id="GO:0046872">
    <property type="term" value="F:metal ion binding"/>
    <property type="evidence" value="ECO:0007669"/>
    <property type="project" value="UniProtKB-KW"/>
</dbReference>
<gene>
    <name evidence="4" type="ORF">ET989_06025</name>
</gene>